<feature type="domain" description="D-isomer specific 2-hydroxyacid dehydrogenase catalytic" evidence="6">
    <location>
        <begin position="77"/>
        <end position="150"/>
    </location>
</feature>
<keyword evidence="4" id="KW-0520">NAD</keyword>
<dbReference type="AlphaFoldDB" id="A0A6A6Q863"/>
<keyword evidence="2" id="KW-0028">Amino-acid biosynthesis</keyword>
<dbReference type="GO" id="GO:0008652">
    <property type="term" value="P:amino acid biosynthetic process"/>
    <property type="evidence" value="ECO:0007669"/>
    <property type="project" value="UniProtKB-KW"/>
</dbReference>
<dbReference type="InterPro" id="IPR050857">
    <property type="entry name" value="D-2-hydroxyacid_DH"/>
</dbReference>
<evidence type="ECO:0000256" key="4">
    <source>
        <dbReference type="ARBA" id="ARBA00023027"/>
    </source>
</evidence>
<feature type="domain" description="D-isomer specific 2-hydroxyacid dehydrogenase NAD-binding" evidence="7">
    <location>
        <begin position="176"/>
        <end position="367"/>
    </location>
</feature>
<dbReference type="InterPro" id="IPR006139">
    <property type="entry name" value="D-isomer_2_OHA_DH_cat_dom"/>
</dbReference>
<evidence type="ECO:0000256" key="2">
    <source>
        <dbReference type="ARBA" id="ARBA00022605"/>
    </source>
</evidence>
<reference evidence="8" key="1">
    <citation type="journal article" date="2020" name="Stud. Mycol.">
        <title>101 Dothideomycetes genomes: a test case for predicting lifestyles and emergence of pathogens.</title>
        <authorList>
            <person name="Haridas S."/>
            <person name="Albert R."/>
            <person name="Binder M."/>
            <person name="Bloem J."/>
            <person name="Labutti K."/>
            <person name="Salamov A."/>
            <person name="Andreopoulos B."/>
            <person name="Baker S."/>
            <person name="Barry K."/>
            <person name="Bills G."/>
            <person name="Bluhm B."/>
            <person name="Cannon C."/>
            <person name="Castanera R."/>
            <person name="Culley D."/>
            <person name="Daum C."/>
            <person name="Ezra D."/>
            <person name="Gonzalez J."/>
            <person name="Henrissat B."/>
            <person name="Kuo A."/>
            <person name="Liang C."/>
            <person name="Lipzen A."/>
            <person name="Lutzoni F."/>
            <person name="Magnuson J."/>
            <person name="Mondo S."/>
            <person name="Nolan M."/>
            <person name="Ohm R."/>
            <person name="Pangilinan J."/>
            <person name="Park H.-J."/>
            <person name="Ramirez L."/>
            <person name="Alfaro M."/>
            <person name="Sun H."/>
            <person name="Tritt A."/>
            <person name="Yoshinaga Y."/>
            <person name="Zwiers L.-H."/>
            <person name="Turgeon B."/>
            <person name="Goodwin S."/>
            <person name="Spatafora J."/>
            <person name="Crous P."/>
            <person name="Grigoriev I."/>
        </authorList>
    </citation>
    <scope>NUCLEOTIDE SEQUENCE</scope>
    <source>
        <strain evidence="8">CBS 113389</strain>
    </source>
</reference>
<dbReference type="GO" id="GO:0016616">
    <property type="term" value="F:oxidoreductase activity, acting on the CH-OH group of donors, NAD or NADP as acceptor"/>
    <property type="evidence" value="ECO:0007669"/>
    <property type="project" value="InterPro"/>
</dbReference>
<dbReference type="Gene3D" id="3.40.50.720">
    <property type="entry name" value="NAD(P)-binding Rossmann-like Domain"/>
    <property type="match status" value="2"/>
</dbReference>
<dbReference type="SUPFAM" id="SSF52283">
    <property type="entry name" value="Formate/glycerate dehydrogenase catalytic domain-like"/>
    <property type="match status" value="1"/>
</dbReference>
<name>A0A6A6Q863_9PEZI</name>
<dbReference type="PROSITE" id="PS00065">
    <property type="entry name" value="D_2_HYDROXYACID_DH_1"/>
    <property type="match status" value="1"/>
</dbReference>
<evidence type="ECO:0000256" key="3">
    <source>
        <dbReference type="ARBA" id="ARBA00023002"/>
    </source>
</evidence>
<dbReference type="PROSITE" id="PS00671">
    <property type="entry name" value="D_2_HYDROXYACID_DH_3"/>
    <property type="match status" value="1"/>
</dbReference>
<keyword evidence="9" id="KW-1185">Reference proteome</keyword>
<dbReference type="GO" id="GO:0051287">
    <property type="term" value="F:NAD binding"/>
    <property type="evidence" value="ECO:0007669"/>
    <property type="project" value="InterPro"/>
</dbReference>
<organism evidence="8 9">
    <name type="scientific">Neohortaea acidophila</name>
    <dbReference type="NCBI Taxonomy" id="245834"/>
    <lineage>
        <taxon>Eukaryota</taxon>
        <taxon>Fungi</taxon>
        <taxon>Dikarya</taxon>
        <taxon>Ascomycota</taxon>
        <taxon>Pezizomycotina</taxon>
        <taxon>Dothideomycetes</taxon>
        <taxon>Dothideomycetidae</taxon>
        <taxon>Mycosphaerellales</taxon>
        <taxon>Teratosphaeriaceae</taxon>
        <taxon>Neohortaea</taxon>
    </lineage>
</organism>
<dbReference type="InterPro" id="IPR036291">
    <property type="entry name" value="NAD(P)-bd_dom_sf"/>
</dbReference>
<dbReference type="Pfam" id="PF00389">
    <property type="entry name" value="2-Hacid_dh"/>
    <property type="match status" value="1"/>
</dbReference>
<dbReference type="PANTHER" id="PTHR42789:SF1">
    <property type="entry name" value="D-ISOMER SPECIFIC 2-HYDROXYACID DEHYDROGENASE FAMILY PROTEIN (AFU_ORTHOLOGUE AFUA_6G10090)"/>
    <property type="match status" value="1"/>
</dbReference>
<dbReference type="Proteomes" id="UP000799767">
    <property type="component" value="Unassembled WGS sequence"/>
</dbReference>
<dbReference type="GeneID" id="54473403"/>
<dbReference type="CDD" id="cd12169">
    <property type="entry name" value="PGDH_like_1"/>
    <property type="match status" value="1"/>
</dbReference>
<evidence type="ECO:0000256" key="5">
    <source>
        <dbReference type="RuleBase" id="RU003719"/>
    </source>
</evidence>
<accession>A0A6A6Q863</accession>
<dbReference type="InterPro" id="IPR029752">
    <property type="entry name" value="D-isomer_DH_CS1"/>
</dbReference>
<dbReference type="InterPro" id="IPR029753">
    <property type="entry name" value="D-isomer_DH_CS"/>
</dbReference>
<evidence type="ECO:0000313" key="8">
    <source>
        <dbReference type="EMBL" id="KAF2487833.1"/>
    </source>
</evidence>
<keyword evidence="3 5" id="KW-0560">Oxidoreductase</keyword>
<evidence type="ECO:0000259" key="7">
    <source>
        <dbReference type="Pfam" id="PF02826"/>
    </source>
</evidence>
<dbReference type="EMBL" id="MU001631">
    <property type="protein sequence ID" value="KAF2487833.1"/>
    <property type="molecule type" value="Genomic_DNA"/>
</dbReference>
<comment type="similarity">
    <text evidence="1 5">Belongs to the D-isomer specific 2-hydroxyacid dehydrogenase family.</text>
</comment>
<dbReference type="SUPFAM" id="SSF51735">
    <property type="entry name" value="NAD(P)-binding Rossmann-fold domains"/>
    <property type="match status" value="1"/>
</dbReference>
<dbReference type="PANTHER" id="PTHR42789">
    <property type="entry name" value="D-ISOMER SPECIFIC 2-HYDROXYACID DEHYDROGENASE FAMILY PROTEIN (AFU_ORTHOLOGUE AFUA_6G10090)"/>
    <property type="match status" value="1"/>
</dbReference>
<dbReference type="RefSeq" id="XP_033594402.1">
    <property type="nucleotide sequence ID" value="XM_033732401.1"/>
</dbReference>
<dbReference type="InterPro" id="IPR006140">
    <property type="entry name" value="D-isomer_DH_NAD-bd"/>
</dbReference>
<evidence type="ECO:0000313" key="9">
    <source>
        <dbReference type="Proteomes" id="UP000799767"/>
    </source>
</evidence>
<dbReference type="OrthoDB" id="298012at2759"/>
<dbReference type="Pfam" id="PF02826">
    <property type="entry name" value="2-Hacid_dh_C"/>
    <property type="match status" value="1"/>
</dbReference>
<evidence type="ECO:0000259" key="6">
    <source>
        <dbReference type="Pfam" id="PF00389"/>
    </source>
</evidence>
<evidence type="ECO:0000256" key="1">
    <source>
        <dbReference type="ARBA" id="ARBA00005854"/>
    </source>
</evidence>
<gene>
    <name evidence="8" type="ORF">BDY17DRAFT_289757</name>
</gene>
<proteinExistence type="inferred from homology"/>
<sequence>MSIGRTRAKTTTYIPHPNSAMNVGVHLEKVAQMRASGTSTTREGPIRLAILDDYQNIARPKFAALLPRIEIHTFTYTLNAHSTSERNELIKRLQPFDVISSMRERTAFPAEVLSALPRLKLLLTTGMRNASIDMQACADRGILVVGTKGSKIKPPPTPPSTQVLSSSLQATAEQTLALILGVTKLIAHNDAHIAHGGWQTGFVSSLAGKTLGVVGLGKIGAHVARMAALGFGMNIVAWSSNLTQQQADERAKEIGLEAVGIRVAASKLDLFREADVISLHYVLSDRSRRMVGSEEVAAMKPSGVLVNTSRGGLIDEPALLAALKQGRIRGVGLDVFTVEPLPSDSEWRTTRWGENGAGYAVLSPHMGYAEEDVIHGWYEETAESLAEWLDGKTPSAVIS</sequence>
<protein>
    <submittedName>
        <fullName evidence="8">D-isomer specific 2-hydroxyacid dehydrogenase</fullName>
    </submittedName>
</protein>